<proteinExistence type="predicted"/>
<sequence>MPLYHSTRNLHQSGDIILPGNFGRIILATGKQHDLWGREQRLETFRKESYPWKPSRLSSTFHTDNITTATAYRDTRAPGDTIYEVDLVDTVAPVHRGCMHAIQTYPGLDLTEEQIFDGYWSGSLWFPVAEYPGVVWAECVSPSALRVISKV</sequence>
<gene>
    <name evidence="1" type="ORF">C7441_112156</name>
</gene>
<dbReference type="OrthoDB" id="7961590at2"/>
<dbReference type="AlphaFoldDB" id="A0A316BZS8"/>
<evidence type="ECO:0000313" key="1">
    <source>
        <dbReference type="EMBL" id="PWJ80614.1"/>
    </source>
</evidence>
<dbReference type="EMBL" id="QGGG01000012">
    <property type="protein sequence ID" value="PWJ80614.1"/>
    <property type="molecule type" value="Genomic_DNA"/>
</dbReference>
<reference evidence="1 2" key="1">
    <citation type="submission" date="2018-05" db="EMBL/GenBank/DDBJ databases">
        <title>Genomic Encyclopedia of Type Strains, Phase IV (KMG-IV): sequencing the most valuable type-strain genomes for metagenomic binning, comparative biology and taxonomic classification.</title>
        <authorList>
            <person name="Goeker M."/>
        </authorList>
    </citation>
    <scope>NUCLEOTIDE SEQUENCE [LARGE SCALE GENOMIC DNA]</scope>
    <source>
        <strain evidence="1 2">DSM 6986</strain>
    </source>
</reference>
<evidence type="ECO:0000313" key="2">
    <source>
        <dbReference type="Proteomes" id="UP000245396"/>
    </source>
</evidence>
<keyword evidence="2" id="KW-1185">Reference proteome</keyword>
<dbReference type="RefSeq" id="WP_109613883.1">
    <property type="nucleotide sequence ID" value="NZ_QGGG01000012.1"/>
</dbReference>
<dbReference type="Proteomes" id="UP000245396">
    <property type="component" value="Unassembled WGS sequence"/>
</dbReference>
<accession>A0A316BZS8</accession>
<name>A0A316BZS8_PSESE</name>
<protein>
    <submittedName>
        <fullName evidence="1">Uncharacterized protein</fullName>
    </submittedName>
</protein>
<comment type="caution">
    <text evidence="1">The sequence shown here is derived from an EMBL/GenBank/DDBJ whole genome shotgun (WGS) entry which is preliminary data.</text>
</comment>
<dbReference type="SUPFAM" id="SSF56399">
    <property type="entry name" value="ADP-ribosylation"/>
    <property type="match status" value="1"/>
</dbReference>
<organism evidence="1 2">
    <name type="scientific">Pseudaminobacter salicylatoxidans</name>
    <dbReference type="NCBI Taxonomy" id="93369"/>
    <lineage>
        <taxon>Bacteria</taxon>
        <taxon>Pseudomonadati</taxon>
        <taxon>Pseudomonadota</taxon>
        <taxon>Alphaproteobacteria</taxon>
        <taxon>Hyphomicrobiales</taxon>
        <taxon>Phyllobacteriaceae</taxon>
        <taxon>Pseudaminobacter</taxon>
    </lineage>
</organism>